<dbReference type="InterPro" id="IPR004360">
    <property type="entry name" value="Glyas_Fos-R_dOase_dom"/>
</dbReference>
<keyword evidence="3" id="KW-1185">Reference proteome</keyword>
<gene>
    <name evidence="2" type="ORF">EAS64_11190</name>
</gene>
<evidence type="ECO:0000313" key="2">
    <source>
        <dbReference type="EMBL" id="TVZ05156.1"/>
    </source>
</evidence>
<dbReference type="PROSITE" id="PS51819">
    <property type="entry name" value="VOC"/>
    <property type="match status" value="1"/>
</dbReference>
<protein>
    <submittedName>
        <fullName evidence="2">Glyoxalase</fullName>
    </submittedName>
</protein>
<dbReference type="Gene3D" id="3.10.180.10">
    <property type="entry name" value="2,3-Dihydroxybiphenyl 1,2-Dioxygenase, domain 1"/>
    <property type="match status" value="1"/>
</dbReference>
<reference evidence="2 3" key="1">
    <citation type="submission" date="2018-11" db="EMBL/GenBank/DDBJ databases">
        <title>Trebonia kvetii gen.nov., sp.nov., a novel acidophilic actinobacterium, and proposal of the new actinobacterial family Treboniaceae fam. nov.</title>
        <authorList>
            <person name="Rapoport D."/>
            <person name="Sagova-Mareckova M."/>
            <person name="Sedlacek I."/>
            <person name="Provaznik J."/>
            <person name="Kralova S."/>
            <person name="Pavlinic D."/>
            <person name="Benes V."/>
            <person name="Kopecky J."/>
        </authorList>
    </citation>
    <scope>NUCLEOTIDE SEQUENCE [LARGE SCALE GENOMIC DNA]</scope>
    <source>
        <strain evidence="2 3">15Tr583</strain>
    </source>
</reference>
<organism evidence="2 3">
    <name type="scientific">Trebonia kvetii</name>
    <dbReference type="NCBI Taxonomy" id="2480626"/>
    <lineage>
        <taxon>Bacteria</taxon>
        <taxon>Bacillati</taxon>
        <taxon>Actinomycetota</taxon>
        <taxon>Actinomycetes</taxon>
        <taxon>Streptosporangiales</taxon>
        <taxon>Treboniaceae</taxon>
        <taxon>Trebonia</taxon>
    </lineage>
</organism>
<dbReference type="InterPro" id="IPR029068">
    <property type="entry name" value="Glyas_Bleomycin-R_OHBP_Dase"/>
</dbReference>
<proteinExistence type="predicted"/>
<dbReference type="Proteomes" id="UP000460272">
    <property type="component" value="Unassembled WGS sequence"/>
</dbReference>
<comment type="caution">
    <text evidence="2">The sequence shown here is derived from an EMBL/GenBank/DDBJ whole genome shotgun (WGS) entry which is preliminary data.</text>
</comment>
<evidence type="ECO:0000259" key="1">
    <source>
        <dbReference type="PROSITE" id="PS51819"/>
    </source>
</evidence>
<dbReference type="RefSeq" id="WP_145852859.1">
    <property type="nucleotide sequence ID" value="NZ_RPFW01000002.1"/>
</dbReference>
<dbReference type="Pfam" id="PF00903">
    <property type="entry name" value="Glyoxalase"/>
    <property type="match status" value="1"/>
</dbReference>
<dbReference type="OrthoDB" id="197463at2"/>
<feature type="domain" description="VOC" evidence="1">
    <location>
        <begin position="6"/>
        <end position="125"/>
    </location>
</feature>
<dbReference type="EMBL" id="RPFW01000002">
    <property type="protein sequence ID" value="TVZ05156.1"/>
    <property type="molecule type" value="Genomic_DNA"/>
</dbReference>
<name>A0A6P2C3W3_9ACTN</name>
<dbReference type="AlphaFoldDB" id="A0A6P2C3W3"/>
<accession>A0A6P2C3W3</accession>
<dbReference type="PANTHER" id="PTHR36437">
    <property type="entry name" value="GLYOXALASE/BLEOMYCIN RESISTANCE PROTEIN/DIOXYGENASE"/>
    <property type="match status" value="1"/>
</dbReference>
<dbReference type="PANTHER" id="PTHR36437:SF2">
    <property type="entry name" value="GLYOXALASE_BLEOMYCIN RESISTANCE PROTEIN_DIOXYGENASE"/>
    <property type="match status" value="1"/>
</dbReference>
<dbReference type="SUPFAM" id="SSF54593">
    <property type="entry name" value="Glyoxalase/Bleomycin resistance protein/Dihydroxybiphenyl dioxygenase"/>
    <property type="match status" value="1"/>
</dbReference>
<evidence type="ECO:0000313" key="3">
    <source>
        <dbReference type="Proteomes" id="UP000460272"/>
    </source>
</evidence>
<sequence>MAKVTTVGRVLVPVGDQDAAISFYTGKLGFTLTADAAFGENSRWVEVTPPGGGAALALVPPQGEQYRPGRMTGISLGSTDPRADHAELASAGVDVDADLWGGDGTVPLGFFFRDQDTNQLMIVQA</sequence>
<dbReference type="InterPro" id="IPR037523">
    <property type="entry name" value="VOC_core"/>
</dbReference>